<evidence type="ECO:0008006" key="3">
    <source>
        <dbReference type="Google" id="ProtNLM"/>
    </source>
</evidence>
<dbReference type="EMBL" id="JAYKXP010000356">
    <property type="protein sequence ID" value="KAK7014723.1"/>
    <property type="molecule type" value="Genomic_DNA"/>
</dbReference>
<accession>A0AAW0APD9</accession>
<keyword evidence="2" id="KW-1185">Reference proteome</keyword>
<dbReference type="Proteomes" id="UP001383192">
    <property type="component" value="Unassembled WGS sequence"/>
</dbReference>
<dbReference type="SUPFAM" id="SSF52047">
    <property type="entry name" value="RNI-like"/>
    <property type="match status" value="1"/>
</dbReference>
<sequence>MASSLSIDSLKESIEMLPNLPRDPRELDQASLRDLEGKANQVAVQLKEMHDSGHLGNTDYTEYCRLRDTVVLYQQRLRSHLSPLYQCPPNVLSEILEFYSPAVQVDDSPTRPHRCPIPSIRCPLLTVISRVSFTLYCEVVNNPRLFSTIHLRRNAYCTEHHHPIVSQRIAKLLELAGAHDLHVIVEFVDPSLHSTDVLARISSCPSLKHLQSRPWRALTCIGSSSGWIAALHIDPASFPQPITHSLTILELKNITRLPRFLAILKKNITLQYLTIRLSLDTRDLNDYTDSVTLPATLKHLDLTCGSQTALFLLESATSLPSASVTLTAVPRHTHLFLPEAFEQMKLWHPLTFQGLRSLEVTDTDGNGDEVTFFFPSFNCPDLENLVIHCNPTFGAMSKEYSLSIHSFLARQRSLREVNIFNAPYRGEYISSTSVDVKHRFTYGEPETMDQAPPDDLGSDIYSGVPIEDIQCTCSKPKQFCPCVLRRLEEYQDDFGSD</sequence>
<organism evidence="1 2">
    <name type="scientific">Paramarasmius palmivorus</name>
    <dbReference type="NCBI Taxonomy" id="297713"/>
    <lineage>
        <taxon>Eukaryota</taxon>
        <taxon>Fungi</taxon>
        <taxon>Dikarya</taxon>
        <taxon>Basidiomycota</taxon>
        <taxon>Agaricomycotina</taxon>
        <taxon>Agaricomycetes</taxon>
        <taxon>Agaricomycetidae</taxon>
        <taxon>Agaricales</taxon>
        <taxon>Marasmiineae</taxon>
        <taxon>Marasmiaceae</taxon>
        <taxon>Paramarasmius</taxon>
    </lineage>
</organism>
<reference evidence="1 2" key="1">
    <citation type="submission" date="2024-01" db="EMBL/GenBank/DDBJ databases">
        <title>A draft genome for a cacao thread blight-causing isolate of Paramarasmius palmivorus.</title>
        <authorList>
            <person name="Baruah I.K."/>
            <person name="Bukari Y."/>
            <person name="Amoako-Attah I."/>
            <person name="Meinhardt L.W."/>
            <person name="Bailey B.A."/>
            <person name="Cohen S.P."/>
        </authorList>
    </citation>
    <scope>NUCLEOTIDE SEQUENCE [LARGE SCALE GENOMIC DNA]</scope>
    <source>
        <strain evidence="1 2">GH-12</strain>
    </source>
</reference>
<evidence type="ECO:0000313" key="2">
    <source>
        <dbReference type="Proteomes" id="UP001383192"/>
    </source>
</evidence>
<comment type="caution">
    <text evidence="1">The sequence shown here is derived from an EMBL/GenBank/DDBJ whole genome shotgun (WGS) entry which is preliminary data.</text>
</comment>
<proteinExistence type="predicted"/>
<protein>
    <recommendedName>
        <fullName evidence="3">F-box domain-containing protein</fullName>
    </recommendedName>
</protein>
<dbReference type="AlphaFoldDB" id="A0AAW0APD9"/>
<name>A0AAW0APD9_9AGAR</name>
<evidence type="ECO:0000313" key="1">
    <source>
        <dbReference type="EMBL" id="KAK7014723.1"/>
    </source>
</evidence>
<gene>
    <name evidence="1" type="ORF">VNI00_019311</name>
</gene>